<comment type="catalytic activity">
    <reaction evidence="30">
        <text>cholesteryl (9Z-octadecenoate) + H2O = cholesterol + (9Z)-octadecenoate + H(+)</text>
        <dbReference type="Rhea" id="RHEA:33875"/>
        <dbReference type="ChEBI" id="CHEBI:15377"/>
        <dbReference type="ChEBI" id="CHEBI:15378"/>
        <dbReference type="ChEBI" id="CHEBI:16113"/>
        <dbReference type="ChEBI" id="CHEBI:30823"/>
        <dbReference type="ChEBI" id="CHEBI:46898"/>
    </reaction>
    <physiologicalReaction direction="left-to-right" evidence="30">
        <dbReference type="Rhea" id="RHEA:33876"/>
    </physiologicalReaction>
</comment>
<evidence type="ECO:0000256" key="20">
    <source>
        <dbReference type="ARBA" id="ARBA00023136"/>
    </source>
</evidence>
<dbReference type="InterPro" id="IPR013094">
    <property type="entry name" value="AB_hydrolase_3"/>
</dbReference>
<comment type="catalytic activity">
    <reaction evidence="31">
        <text>a diacylglycerol + H2O = a monoacylglycerol + a fatty acid + H(+)</text>
        <dbReference type="Rhea" id="RHEA:32731"/>
        <dbReference type="ChEBI" id="CHEBI:15377"/>
        <dbReference type="ChEBI" id="CHEBI:15378"/>
        <dbReference type="ChEBI" id="CHEBI:17408"/>
        <dbReference type="ChEBI" id="CHEBI:18035"/>
        <dbReference type="ChEBI" id="CHEBI:28868"/>
        <dbReference type="EC" id="3.1.1.79"/>
    </reaction>
</comment>
<dbReference type="EC" id="3.1.1.79" evidence="10"/>
<dbReference type="AlphaFoldDB" id="A0A1J1IM14"/>
<evidence type="ECO:0000259" key="42">
    <source>
        <dbReference type="Pfam" id="PF07859"/>
    </source>
</evidence>
<keyword evidence="17" id="KW-0378">Hydrolase</keyword>
<sequence length="557" mass="63594">MAEEIEDFAHEYDFDSKTPGNGYRSFIYTYTCVLNCTKKMMKRISDSKSKFFADKEEDSKEVYVCSQMIQSLFHIAMGLKEMHQAAEKGFLYGRSCHHDNIITRSARFINHECFLGRSIGFQYLDSIKFPVKVLACMIACHSVYYFTKEKHPMKVIQSLNRCKYYMSNPDACARRLFEVNKHAEINFLVSFLNFSSCWPMKCLIDIMGAHLSINREFTIPTNELEIYSEKLQKKVSIPIPSSHAAVSPILCRLLSAKKRHGMVTDNGELRGWKYECQSKYLIFHVHGGGWISQSSKTHEVYLREWAIKLDVPILSIDYTLAQVAPFPRAIEEIVYAYCWTLKNSRKLGSTGENIVFVGDSAGANLLTACLIRCIEMGVPTPKGMFNAYSIYLINLVETPARFMGFTDAFLPFGLTLKIFNLYGNARKLNGPNCCGENLSPLHYCTKEEYFDANLMFEIPRDYLLSPYWAPDEILAQFPPTKILSMITDPCIDDCVDFAKKLRGLKVNVQIDILGPLIHGFLNFVNFSEDCHEASLKCMQHVAELLGLNVKDTIDTKK</sequence>
<keyword evidence="21" id="KW-1207">Sterol metabolism</keyword>
<dbReference type="STRING" id="568069.A0A1J1IM14"/>
<dbReference type="UniPathway" id="UPA00256"/>
<evidence type="ECO:0000256" key="40">
    <source>
        <dbReference type="ARBA" id="ARBA00049519"/>
    </source>
</evidence>
<comment type="subcellular location">
    <subcellularLocation>
        <location evidence="3">Cell membrane</location>
    </subcellularLocation>
    <subcellularLocation>
        <location evidence="6">Cytoplasm</location>
        <location evidence="6">Cytosol</location>
    </subcellularLocation>
    <subcellularLocation>
        <location evidence="5">Lipid droplet</location>
    </subcellularLocation>
    <subcellularLocation>
        <location evidence="4">Membrane</location>
        <location evidence="4">Caveola</location>
    </subcellularLocation>
</comment>
<evidence type="ECO:0000256" key="8">
    <source>
        <dbReference type="ARBA" id="ARBA00005189"/>
    </source>
</evidence>
<dbReference type="EMBL" id="CVRI01000054">
    <property type="protein sequence ID" value="CRL00604.1"/>
    <property type="molecule type" value="Genomic_DNA"/>
</dbReference>
<dbReference type="PANTHER" id="PTHR23025">
    <property type="entry name" value="TRIACYLGLYCEROL LIPASE"/>
    <property type="match status" value="1"/>
</dbReference>
<comment type="similarity">
    <text evidence="9">Belongs to the 'GDXG' lipolytic enzyme family.</text>
</comment>
<evidence type="ECO:0000256" key="39">
    <source>
        <dbReference type="ARBA" id="ARBA00049461"/>
    </source>
</evidence>
<dbReference type="InterPro" id="IPR029058">
    <property type="entry name" value="AB_hydrolase_fold"/>
</dbReference>
<evidence type="ECO:0000256" key="27">
    <source>
        <dbReference type="ARBA" id="ARBA00047438"/>
    </source>
</evidence>
<keyword evidence="15" id="KW-0153">Cholesterol metabolism</keyword>
<dbReference type="GO" id="GO:0008203">
    <property type="term" value="P:cholesterol metabolic process"/>
    <property type="evidence" value="ECO:0007669"/>
    <property type="project" value="UniProtKB-KW"/>
</dbReference>
<dbReference type="Proteomes" id="UP000183832">
    <property type="component" value="Unassembled WGS sequence"/>
</dbReference>
<comment type="catalytic activity">
    <reaction evidence="35">
        <text>all-trans-retinyl hexadecanoate + H2O = all-trans-retinol + hexadecanoate + H(+)</text>
        <dbReference type="Rhea" id="RHEA:13933"/>
        <dbReference type="ChEBI" id="CHEBI:7896"/>
        <dbReference type="ChEBI" id="CHEBI:15377"/>
        <dbReference type="ChEBI" id="CHEBI:15378"/>
        <dbReference type="ChEBI" id="CHEBI:17336"/>
        <dbReference type="ChEBI" id="CHEBI:17616"/>
    </reaction>
    <physiologicalReaction direction="left-to-right" evidence="35">
        <dbReference type="Rhea" id="RHEA:13934"/>
    </physiologicalReaction>
</comment>
<keyword evidence="44" id="KW-1185">Reference proteome</keyword>
<dbReference type="EC" id="3.1.1.23" evidence="11"/>
<evidence type="ECO:0000256" key="36">
    <source>
        <dbReference type="ARBA" id="ARBA00049143"/>
    </source>
</evidence>
<evidence type="ECO:0000256" key="19">
    <source>
        <dbReference type="ARBA" id="ARBA00023098"/>
    </source>
</evidence>
<evidence type="ECO:0000256" key="28">
    <source>
        <dbReference type="ARBA" id="ARBA00047458"/>
    </source>
</evidence>
<evidence type="ECO:0000313" key="44">
    <source>
        <dbReference type="Proteomes" id="UP000183832"/>
    </source>
</evidence>
<dbReference type="Pfam" id="PF07859">
    <property type="entry name" value="Abhydrolase_3"/>
    <property type="match status" value="1"/>
</dbReference>
<evidence type="ECO:0000313" key="43">
    <source>
        <dbReference type="EMBL" id="CRL00604.1"/>
    </source>
</evidence>
<dbReference type="Gene3D" id="3.40.50.1820">
    <property type="entry name" value="alpha/beta hydrolase"/>
    <property type="match status" value="1"/>
</dbReference>
<name>A0A1J1IM14_9DIPT</name>
<comment type="catalytic activity">
    <reaction evidence="32">
        <text>1,2,3-tri-(9Z-octadecenoyl)-glycerol + H2O = di-(9Z)-octadecenoylglycerol + (9Z)-octadecenoate + H(+)</text>
        <dbReference type="Rhea" id="RHEA:38575"/>
        <dbReference type="ChEBI" id="CHEBI:15377"/>
        <dbReference type="ChEBI" id="CHEBI:15378"/>
        <dbReference type="ChEBI" id="CHEBI:30823"/>
        <dbReference type="ChEBI" id="CHEBI:53753"/>
        <dbReference type="ChEBI" id="CHEBI:75945"/>
    </reaction>
    <physiologicalReaction direction="left-to-right" evidence="32">
        <dbReference type="Rhea" id="RHEA:38576"/>
    </physiologicalReaction>
</comment>
<feature type="domain" description="Alpha/beta hydrolase fold-3" evidence="42">
    <location>
        <begin position="282"/>
        <end position="521"/>
    </location>
</feature>
<evidence type="ECO:0000256" key="29">
    <source>
        <dbReference type="ARBA" id="ARBA00047476"/>
    </source>
</evidence>
<comment type="catalytic activity">
    <reaction evidence="37">
        <text>a monoacylglycerol + H2O = glycerol + a fatty acid + H(+)</text>
        <dbReference type="Rhea" id="RHEA:15245"/>
        <dbReference type="ChEBI" id="CHEBI:15377"/>
        <dbReference type="ChEBI" id="CHEBI:15378"/>
        <dbReference type="ChEBI" id="CHEBI:17408"/>
        <dbReference type="ChEBI" id="CHEBI:17754"/>
        <dbReference type="ChEBI" id="CHEBI:28868"/>
        <dbReference type="EC" id="3.1.1.79"/>
    </reaction>
</comment>
<dbReference type="InterPro" id="IPR002168">
    <property type="entry name" value="Lipase_GDXG_HIS_AS"/>
</dbReference>
<comment type="catalytic activity">
    <reaction evidence="23">
        <text>1-O-hexadecyl-2-acetyl-sn-glycerol + H2O = 1-O-hexadecyl-sn-glycerol + acetate + H(+)</text>
        <dbReference type="Rhea" id="RHEA:38563"/>
        <dbReference type="ChEBI" id="CHEBI:15377"/>
        <dbReference type="ChEBI" id="CHEBI:15378"/>
        <dbReference type="ChEBI" id="CHEBI:30089"/>
        <dbReference type="ChEBI" id="CHEBI:34115"/>
        <dbReference type="ChEBI" id="CHEBI:75936"/>
    </reaction>
    <physiologicalReaction direction="left-to-right" evidence="23">
        <dbReference type="Rhea" id="RHEA:38564"/>
    </physiologicalReaction>
</comment>
<keyword evidence="18" id="KW-0442">Lipid degradation</keyword>
<evidence type="ECO:0000256" key="32">
    <source>
        <dbReference type="ARBA" id="ARBA00048386"/>
    </source>
</evidence>
<evidence type="ECO:0000256" key="4">
    <source>
        <dbReference type="ARBA" id="ARBA00004345"/>
    </source>
</evidence>
<evidence type="ECO:0000256" key="3">
    <source>
        <dbReference type="ARBA" id="ARBA00004236"/>
    </source>
</evidence>
<evidence type="ECO:0000256" key="5">
    <source>
        <dbReference type="ARBA" id="ARBA00004502"/>
    </source>
</evidence>
<proteinExistence type="inferred from homology"/>
<comment type="catalytic activity">
    <reaction evidence="39">
        <text>2-(9Z-octadecenoyl)-glycerol + H2O = glycerol + (9Z)-octadecenoate + H(+)</text>
        <dbReference type="Rhea" id="RHEA:38491"/>
        <dbReference type="ChEBI" id="CHEBI:15377"/>
        <dbReference type="ChEBI" id="CHEBI:15378"/>
        <dbReference type="ChEBI" id="CHEBI:17754"/>
        <dbReference type="ChEBI" id="CHEBI:30823"/>
        <dbReference type="ChEBI" id="CHEBI:73990"/>
    </reaction>
    <physiologicalReaction direction="left-to-right" evidence="39">
        <dbReference type="Rhea" id="RHEA:38492"/>
    </physiologicalReaction>
</comment>
<evidence type="ECO:0000256" key="15">
    <source>
        <dbReference type="ARBA" id="ARBA00022548"/>
    </source>
</evidence>
<evidence type="ECO:0000256" key="25">
    <source>
        <dbReference type="ARBA" id="ARBA00031112"/>
    </source>
</evidence>
<gene>
    <name evidence="43" type="ORF">CLUMA_CG013864</name>
</gene>
<evidence type="ECO:0000256" key="38">
    <source>
        <dbReference type="ARBA" id="ARBA00049372"/>
    </source>
</evidence>
<dbReference type="GO" id="GO:0004771">
    <property type="term" value="F:sterol ester esterase activity"/>
    <property type="evidence" value="ECO:0007669"/>
    <property type="project" value="TreeGrafter"/>
</dbReference>
<dbReference type="Pfam" id="PF06350">
    <property type="entry name" value="HSL_N"/>
    <property type="match status" value="1"/>
</dbReference>
<evidence type="ECO:0000256" key="18">
    <source>
        <dbReference type="ARBA" id="ARBA00022963"/>
    </source>
</evidence>
<comment type="catalytic activity">
    <reaction evidence="33">
        <text>1,2-di-(9Z-octadecenoyl)-glycerol + (9Z)-octadecenoate + H(+) = 1,2,3-tri-(9Z-octadecenoyl)-glycerol + H2O</text>
        <dbReference type="Rhea" id="RHEA:38379"/>
        <dbReference type="ChEBI" id="CHEBI:15377"/>
        <dbReference type="ChEBI" id="CHEBI:15378"/>
        <dbReference type="ChEBI" id="CHEBI:30823"/>
        <dbReference type="ChEBI" id="CHEBI:52323"/>
        <dbReference type="ChEBI" id="CHEBI:53753"/>
    </reaction>
    <physiologicalReaction direction="right-to-left" evidence="33">
        <dbReference type="Rhea" id="RHEA:38381"/>
    </physiologicalReaction>
</comment>
<dbReference type="GO" id="GO:0005829">
    <property type="term" value="C:cytosol"/>
    <property type="evidence" value="ECO:0007669"/>
    <property type="project" value="UniProtKB-SubCell"/>
</dbReference>
<evidence type="ECO:0000256" key="34">
    <source>
        <dbReference type="ARBA" id="ARBA00048674"/>
    </source>
</evidence>
<protein>
    <recommendedName>
        <fullName evidence="12">Hormone-sensitive lipase</fullName>
        <ecNumber evidence="11">3.1.1.23</ecNumber>
        <ecNumber evidence="10">3.1.1.79</ecNumber>
    </recommendedName>
    <alternativeName>
        <fullName evidence="25">Monoacylglycerol lipase LIPE</fullName>
    </alternativeName>
    <alternativeName>
        <fullName evidence="24">Retinyl ester hydrolase</fullName>
    </alternativeName>
</protein>
<evidence type="ECO:0000256" key="16">
    <source>
        <dbReference type="ARBA" id="ARBA00022677"/>
    </source>
</evidence>
<keyword evidence="19" id="KW-0443">Lipid metabolism</keyword>
<comment type="pathway">
    <text evidence="8">Lipid metabolism.</text>
</comment>
<comment type="catalytic activity">
    <reaction evidence="34">
        <text>1,2-di-(9Z-octadecenoyl)-glycerol + H2O = (9Z-octadecenoyl)-glycerol + (9Z)-octadecenoate + H(+)</text>
        <dbReference type="Rhea" id="RHEA:38455"/>
        <dbReference type="ChEBI" id="CHEBI:15377"/>
        <dbReference type="ChEBI" id="CHEBI:15378"/>
        <dbReference type="ChEBI" id="CHEBI:30823"/>
        <dbReference type="ChEBI" id="CHEBI:52323"/>
        <dbReference type="ChEBI" id="CHEBI:75937"/>
    </reaction>
    <physiologicalReaction direction="left-to-right" evidence="34">
        <dbReference type="Rhea" id="RHEA:38456"/>
    </physiologicalReaction>
</comment>
<dbReference type="GO" id="GO:0004806">
    <property type="term" value="F:triacylglycerol lipase activity"/>
    <property type="evidence" value="ECO:0007669"/>
    <property type="project" value="TreeGrafter"/>
</dbReference>
<keyword evidence="22" id="KW-0753">Steroid metabolism</keyword>
<comment type="pathway">
    <text evidence="7">Glycerolipid metabolism; triacylglycerol degradation.</text>
</comment>
<comment type="catalytic activity">
    <reaction evidence="2">
        <text>Hydrolyzes glycerol monoesters of long-chain fatty acids.</text>
        <dbReference type="EC" id="3.1.1.23"/>
    </reaction>
</comment>
<evidence type="ECO:0000256" key="31">
    <source>
        <dbReference type="ARBA" id="ARBA00047674"/>
    </source>
</evidence>
<evidence type="ECO:0000256" key="37">
    <source>
        <dbReference type="ARBA" id="ARBA00049208"/>
    </source>
</evidence>
<evidence type="ECO:0000256" key="23">
    <source>
        <dbReference type="ARBA" id="ARBA00023406"/>
    </source>
</evidence>
<evidence type="ECO:0000259" key="41">
    <source>
        <dbReference type="Pfam" id="PF06350"/>
    </source>
</evidence>
<keyword evidence="14" id="KW-0963">Cytoplasm</keyword>
<dbReference type="SUPFAM" id="SSF53474">
    <property type="entry name" value="alpha/beta-Hydrolases"/>
    <property type="match status" value="1"/>
</dbReference>
<evidence type="ECO:0000256" key="12">
    <source>
        <dbReference type="ARBA" id="ARBA00015845"/>
    </source>
</evidence>
<evidence type="ECO:0000256" key="24">
    <source>
        <dbReference type="ARBA" id="ARBA00030031"/>
    </source>
</evidence>
<accession>A0A1J1IM14</accession>
<comment type="catalytic activity">
    <reaction evidence="27">
        <text>1-(9Z-octadecenoyl)-glycerol + H2O = glycerol + (9Z)-octadecenoate + H(+)</text>
        <dbReference type="Rhea" id="RHEA:38487"/>
        <dbReference type="ChEBI" id="CHEBI:15377"/>
        <dbReference type="ChEBI" id="CHEBI:15378"/>
        <dbReference type="ChEBI" id="CHEBI:17754"/>
        <dbReference type="ChEBI" id="CHEBI:30823"/>
        <dbReference type="ChEBI" id="CHEBI:75342"/>
    </reaction>
    <physiologicalReaction direction="left-to-right" evidence="27">
        <dbReference type="Rhea" id="RHEA:38488"/>
    </physiologicalReaction>
</comment>
<evidence type="ECO:0000256" key="2">
    <source>
        <dbReference type="ARBA" id="ARBA00001613"/>
    </source>
</evidence>
<dbReference type="PROSITE" id="PS01173">
    <property type="entry name" value="LIPASE_GDXG_HIS"/>
    <property type="match status" value="1"/>
</dbReference>
<dbReference type="OrthoDB" id="408631at2759"/>
<evidence type="ECO:0000256" key="6">
    <source>
        <dbReference type="ARBA" id="ARBA00004514"/>
    </source>
</evidence>
<feature type="domain" description="Hormone-sensitive lipase N-terminal" evidence="41">
    <location>
        <begin position="3"/>
        <end position="263"/>
    </location>
</feature>
<evidence type="ECO:0000256" key="14">
    <source>
        <dbReference type="ARBA" id="ARBA00022490"/>
    </source>
</evidence>
<keyword evidence="13" id="KW-1003">Cell membrane</keyword>
<comment type="subunit">
    <text evidence="26">Monomer and homodimer. Interacts with CAVIN1 in the adipocyte cytoplasm. Interacts with PLIN5.</text>
</comment>
<evidence type="ECO:0000256" key="21">
    <source>
        <dbReference type="ARBA" id="ARBA00023166"/>
    </source>
</evidence>
<evidence type="ECO:0000256" key="11">
    <source>
        <dbReference type="ARBA" id="ARBA00013254"/>
    </source>
</evidence>
<dbReference type="GO" id="GO:0005901">
    <property type="term" value="C:caveola"/>
    <property type="evidence" value="ECO:0007669"/>
    <property type="project" value="UniProtKB-SubCell"/>
</dbReference>
<evidence type="ECO:0000256" key="1">
    <source>
        <dbReference type="ARBA" id="ARBA00000803"/>
    </source>
</evidence>
<evidence type="ECO:0000256" key="7">
    <source>
        <dbReference type="ARBA" id="ARBA00004879"/>
    </source>
</evidence>
<organism evidence="43 44">
    <name type="scientific">Clunio marinus</name>
    <dbReference type="NCBI Taxonomy" id="568069"/>
    <lineage>
        <taxon>Eukaryota</taxon>
        <taxon>Metazoa</taxon>
        <taxon>Ecdysozoa</taxon>
        <taxon>Arthropoda</taxon>
        <taxon>Hexapoda</taxon>
        <taxon>Insecta</taxon>
        <taxon>Pterygota</taxon>
        <taxon>Neoptera</taxon>
        <taxon>Endopterygota</taxon>
        <taxon>Diptera</taxon>
        <taxon>Nematocera</taxon>
        <taxon>Chironomoidea</taxon>
        <taxon>Chironomidae</taxon>
        <taxon>Clunio</taxon>
    </lineage>
</organism>
<evidence type="ECO:0000256" key="10">
    <source>
        <dbReference type="ARBA" id="ARBA00013088"/>
    </source>
</evidence>
<reference evidence="43 44" key="1">
    <citation type="submission" date="2015-04" db="EMBL/GenBank/DDBJ databases">
        <authorList>
            <person name="Syromyatnikov M.Y."/>
            <person name="Popov V.N."/>
        </authorList>
    </citation>
    <scope>NUCLEOTIDE SEQUENCE [LARGE SCALE GENOMIC DNA]</scope>
</reference>
<evidence type="ECO:0000256" key="9">
    <source>
        <dbReference type="ARBA" id="ARBA00010515"/>
    </source>
</evidence>
<evidence type="ECO:0000256" key="17">
    <source>
        <dbReference type="ARBA" id="ARBA00022801"/>
    </source>
</evidence>
<comment type="catalytic activity">
    <reaction evidence="29">
        <text>2-(5Z,8Z,11Z,14Z-eicosatetraenoyl)-glycerol + H2O = glycerol + (5Z,8Z,11Z,14Z)-eicosatetraenoate + H(+)</text>
        <dbReference type="Rhea" id="RHEA:26132"/>
        <dbReference type="ChEBI" id="CHEBI:15377"/>
        <dbReference type="ChEBI" id="CHEBI:15378"/>
        <dbReference type="ChEBI" id="CHEBI:17754"/>
        <dbReference type="ChEBI" id="CHEBI:32395"/>
        <dbReference type="ChEBI" id="CHEBI:52392"/>
    </reaction>
    <physiologicalReaction direction="left-to-right" evidence="29">
        <dbReference type="Rhea" id="RHEA:26133"/>
    </physiologicalReaction>
</comment>
<comment type="catalytic activity">
    <reaction evidence="36">
        <text>2,3-di-(9Z)-octadecenoyl-sn-glycerol + H2O = 2-(9Z-octadecenoyl)-glycerol + (9Z)-octadecenoate + H(+)</text>
        <dbReference type="Rhea" id="RHEA:38383"/>
        <dbReference type="ChEBI" id="CHEBI:15377"/>
        <dbReference type="ChEBI" id="CHEBI:15378"/>
        <dbReference type="ChEBI" id="CHEBI:30823"/>
        <dbReference type="ChEBI" id="CHEBI:73990"/>
        <dbReference type="ChEBI" id="CHEBI:75824"/>
    </reaction>
    <physiologicalReaction direction="left-to-right" evidence="36">
        <dbReference type="Rhea" id="RHEA:38384"/>
    </physiologicalReaction>
</comment>
<dbReference type="PANTHER" id="PTHR23025:SF3">
    <property type="entry name" value="HORMONE-SENSITIVE LIPASE"/>
    <property type="match status" value="1"/>
</dbReference>
<evidence type="ECO:0000256" key="30">
    <source>
        <dbReference type="ARBA" id="ARBA00047653"/>
    </source>
</evidence>
<comment type="catalytic activity">
    <reaction evidence="28">
        <text>1,2-di-(9Z-octadecenoyl)-glycerol + H2O = 2-(9Z-octadecenoyl)-glycerol + (9Z)-octadecenoate + H(+)</text>
        <dbReference type="Rhea" id="RHEA:38659"/>
        <dbReference type="ChEBI" id="CHEBI:15377"/>
        <dbReference type="ChEBI" id="CHEBI:15378"/>
        <dbReference type="ChEBI" id="CHEBI:30823"/>
        <dbReference type="ChEBI" id="CHEBI:52323"/>
        <dbReference type="ChEBI" id="CHEBI:73990"/>
    </reaction>
    <physiologicalReaction direction="left-to-right" evidence="28">
        <dbReference type="Rhea" id="RHEA:38660"/>
    </physiologicalReaction>
</comment>
<keyword evidence="20" id="KW-0472">Membrane</keyword>
<dbReference type="GO" id="GO:0047372">
    <property type="term" value="F:monoacylglycerol lipase activity"/>
    <property type="evidence" value="ECO:0007669"/>
    <property type="project" value="UniProtKB-EC"/>
</dbReference>
<evidence type="ECO:0000256" key="35">
    <source>
        <dbReference type="ARBA" id="ARBA00049053"/>
    </source>
</evidence>
<dbReference type="InterPro" id="IPR010468">
    <property type="entry name" value="HSL_N"/>
</dbReference>
<evidence type="ECO:0000256" key="33">
    <source>
        <dbReference type="ARBA" id="ARBA00048657"/>
    </source>
</evidence>
<comment type="catalytic activity">
    <reaction evidence="38">
        <text>1,3-di-(9Z-octadecenoyl)-glycerol + H2O = 1-(9Z-octadecenoyl)-glycerol + (9Z)-octadecenoate + H(+)</text>
        <dbReference type="Rhea" id="RHEA:39939"/>
        <dbReference type="ChEBI" id="CHEBI:15377"/>
        <dbReference type="ChEBI" id="CHEBI:15378"/>
        <dbReference type="ChEBI" id="CHEBI:30823"/>
        <dbReference type="ChEBI" id="CHEBI:75342"/>
        <dbReference type="ChEBI" id="CHEBI:75735"/>
    </reaction>
    <physiologicalReaction direction="left-to-right" evidence="38">
        <dbReference type="Rhea" id="RHEA:39940"/>
    </physiologicalReaction>
</comment>
<evidence type="ECO:0000256" key="22">
    <source>
        <dbReference type="ARBA" id="ARBA00023221"/>
    </source>
</evidence>
<evidence type="ECO:0000256" key="13">
    <source>
        <dbReference type="ARBA" id="ARBA00022475"/>
    </source>
</evidence>
<dbReference type="GO" id="GO:0019433">
    <property type="term" value="P:triglyceride catabolic process"/>
    <property type="evidence" value="ECO:0007669"/>
    <property type="project" value="UniProtKB-UniPathway"/>
</dbReference>
<evidence type="ECO:0000256" key="26">
    <source>
        <dbReference type="ARBA" id="ARBA00046695"/>
    </source>
</evidence>
<dbReference type="GO" id="GO:0005811">
    <property type="term" value="C:lipid droplet"/>
    <property type="evidence" value="ECO:0007669"/>
    <property type="project" value="UniProtKB-SubCell"/>
</dbReference>
<keyword evidence="16" id="KW-0551">Lipid droplet</keyword>
<comment type="catalytic activity">
    <reaction evidence="1">
        <text>a triacylglycerol + H2O = a diacylglycerol + a fatty acid + H(+)</text>
        <dbReference type="Rhea" id="RHEA:12044"/>
        <dbReference type="ChEBI" id="CHEBI:15377"/>
        <dbReference type="ChEBI" id="CHEBI:15378"/>
        <dbReference type="ChEBI" id="CHEBI:17855"/>
        <dbReference type="ChEBI" id="CHEBI:18035"/>
        <dbReference type="ChEBI" id="CHEBI:28868"/>
        <dbReference type="EC" id="3.1.1.79"/>
    </reaction>
</comment>
<comment type="catalytic activity">
    <reaction evidence="40">
        <text>1,2-di-(9Z-octadecenoyl)-sn-glycerol + H2O = (9Z-octadecenoyl)-glycerol + (9Z)-octadecenoate + H(+)</text>
        <dbReference type="Rhea" id="RHEA:39935"/>
        <dbReference type="ChEBI" id="CHEBI:15377"/>
        <dbReference type="ChEBI" id="CHEBI:15378"/>
        <dbReference type="ChEBI" id="CHEBI:30823"/>
        <dbReference type="ChEBI" id="CHEBI:52333"/>
        <dbReference type="ChEBI" id="CHEBI:75937"/>
    </reaction>
    <physiologicalReaction direction="left-to-right" evidence="40">
        <dbReference type="Rhea" id="RHEA:39936"/>
    </physiologicalReaction>
</comment>